<accession>A0ABT8MZ43</accession>
<gene>
    <name evidence="1" type="ORF">QWY14_03805</name>
</gene>
<reference evidence="1 2" key="1">
    <citation type="submission" date="2023-06" db="EMBL/GenBank/DDBJ databases">
        <title>Novel species in genus Planococcus.</title>
        <authorList>
            <person name="Ning S."/>
        </authorList>
    </citation>
    <scope>NUCLEOTIDE SEQUENCE [LARGE SCALE GENOMIC DNA]</scope>
    <source>
        <strain evidence="1 2">N028</strain>
    </source>
</reference>
<comment type="caution">
    <text evidence="1">The sequence shown here is derived from an EMBL/GenBank/DDBJ whole genome shotgun (WGS) entry which is preliminary data.</text>
</comment>
<evidence type="ECO:0000313" key="1">
    <source>
        <dbReference type="EMBL" id="MDN7240897.1"/>
    </source>
</evidence>
<keyword evidence="2" id="KW-1185">Reference proteome</keyword>
<sequence length="152" mass="17415">MGLKHDFYLVTEKIERNEIYMIKEKIRAIDQVIIHDDIILYILDSLEWIPSQNPALNGSPIGQGIQYHGVTLFDGQSSKSLKAIFTSWRSLFENASDTFELTGNFVYGNNENDGEYERIRVDRAEVVEQFGKIISMAEQLAKGDCYLYHCGI</sequence>
<protein>
    <recommendedName>
        <fullName evidence="3">Coproporphyrinogen III oxidase</fullName>
    </recommendedName>
</protein>
<proteinExistence type="predicted"/>
<name>A0ABT8MZ43_9BACL</name>
<organism evidence="1 2">
    <name type="scientific">Planococcus shixiaomingii</name>
    <dbReference type="NCBI Taxonomy" id="3058393"/>
    <lineage>
        <taxon>Bacteria</taxon>
        <taxon>Bacillati</taxon>
        <taxon>Bacillota</taxon>
        <taxon>Bacilli</taxon>
        <taxon>Bacillales</taxon>
        <taxon>Caryophanaceae</taxon>
        <taxon>Planococcus</taxon>
    </lineage>
</organism>
<dbReference type="Proteomes" id="UP001172055">
    <property type="component" value="Unassembled WGS sequence"/>
</dbReference>
<dbReference type="RefSeq" id="WP_301722797.1">
    <property type="nucleotide sequence ID" value="NZ_JAUJWV010000001.1"/>
</dbReference>
<evidence type="ECO:0000313" key="2">
    <source>
        <dbReference type="Proteomes" id="UP001172055"/>
    </source>
</evidence>
<evidence type="ECO:0008006" key="3">
    <source>
        <dbReference type="Google" id="ProtNLM"/>
    </source>
</evidence>
<dbReference type="EMBL" id="JAUJWV010000001">
    <property type="protein sequence ID" value="MDN7240897.1"/>
    <property type="molecule type" value="Genomic_DNA"/>
</dbReference>